<accession>A0A6J7CHT4</accession>
<feature type="compositionally biased region" description="Low complexity" evidence="1">
    <location>
        <begin position="110"/>
        <end position="153"/>
    </location>
</feature>
<gene>
    <name evidence="2" type="ORF">UFOPK3423_00056</name>
</gene>
<dbReference type="EMBL" id="CAFBLQ010000003">
    <property type="protein sequence ID" value="CAB4857526.1"/>
    <property type="molecule type" value="Genomic_DNA"/>
</dbReference>
<evidence type="ECO:0000256" key="1">
    <source>
        <dbReference type="SAM" id="MobiDB-lite"/>
    </source>
</evidence>
<reference evidence="2" key="1">
    <citation type="submission" date="2020-05" db="EMBL/GenBank/DDBJ databases">
        <authorList>
            <person name="Chiriac C."/>
            <person name="Salcher M."/>
            <person name="Ghai R."/>
            <person name="Kavagutti S V."/>
        </authorList>
    </citation>
    <scope>NUCLEOTIDE SEQUENCE</scope>
</reference>
<proteinExistence type="predicted"/>
<dbReference type="InterPro" id="IPR006311">
    <property type="entry name" value="TAT_signal"/>
</dbReference>
<dbReference type="PROSITE" id="PS51257">
    <property type="entry name" value="PROKAR_LIPOPROTEIN"/>
    <property type="match status" value="1"/>
</dbReference>
<name>A0A6J7CHT4_9ZZZZ</name>
<feature type="region of interest" description="Disordered" evidence="1">
    <location>
        <begin position="101"/>
        <end position="171"/>
    </location>
</feature>
<evidence type="ECO:0000313" key="2">
    <source>
        <dbReference type="EMBL" id="CAB4857526.1"/>
    </source>
</evidence>
<dbReference type="AlphaFoldDB" id="A0A6J7CHT4"/>
<protein>
    <submittedName>
        <fullName evidence="2">Unannotated protein</fullName>
    </submittedName>
</protein>
<organism evidence="2">
    <name type="scientific">freshwater metagenome</name>
    <dbReference type="NCBI Taxonomy" id="449393"/>
    <lineage>
        <taxon>unclassified sequences</taxon>
        <taxon>metagenomes</taxon>
        <taxon>ecological metagenomes</taxon>
    </lineage>
</organism>
<dbReference type="PROSITE" id="PS51318">
    <property type="entry name" value="TAT"/>
    <property type="match status" value="1"/>
</dbReference>
<sequence length="171" mass="17179">MSMRRRLVALLSLVLAGAALAGCGASASLIPPSSATGLEQALQQVSDATSAGDCRAATTGLGRAQSLASALPANLNQRLRARLQAGLTQLVRTVPDQCKAAAAQNARPRPTTTLPTTTTTLPTTTTTTTTQPTTTTTTPTTTTTQPTTTTTQPSGPNGGISPDQPAVGGTP</sequence>